<gene>
    <name evidence="1" type="ORF">GCM10007926_00200</name>
</gene>
<protein>
    <submittedName>
        <fullName evidence="1">Uncharacterized protein</fullName>
    </submittedName>
</protein>
<dbReference type="Proteomes" id="UP001157117">
    <property type="component" value="Unassembled WGS sequence"/>
</dbReference>
<evidence type="ECO:0000313" key="1">
    <source>
        <dbReference type="EMBL" id="GLT03092.1"/>
    </source>
</evidence>
<accession>A0ABQ6E6B1</accession>
<dbReference type="RefSeq" id="WP_147178168.1">
    <property type="nucleotide sequence ID" value="NZ_BSPT01000001.1"/>
</dbReference>
<dbReference type="EMBL" id="BSPT01000001">
    <property type="protein sequence ID" value="GLT03092.1"/>
    <property type="molecule type" value="Genomic_DNA"/>
</dbReference>
<comment type="caution">
    <text evidence="1">The sequence shown here is derived from an EMBL/GenBank/DDBJ whole genome shotgun (WGS) entry which is preliminary data.</text>
</comment>
<keyword evidence="2" id="KW-1185">Reference proteome</keyword>
<name>A0ABQ6E6B1_9SPHN</name>
<sequence length="239" mass="26473">MQCGWLKNLAFAIAKLISPDEPDKAASILRRALASQGFIMQALGDDLTLEHAAIWGAARSEPIVSLWRERLFGAANDAVLAREVLAAERFGAARFIRDLVFDLAASADSLDHAYAAAIAGYSSQSNEMTEVIQRFVNNVGVSGDAAKTAQLSHQAAQWVEKWVADMWATPEEFWRYLIIAKTSLDARVPAEPKAKTLWAHYAPVFRRVRKAALNERAKEREKKLLGLEAPDRVFITLPV</sequence>
<organism evidence="1 2">
    <name type="scientific">Sphingomonas psychrolutea</name>
    <dbReference type="NCBI Taxonomy" id="1259676"/>
    <lineage>
        <taxon>Bacteria</taxon>
        <taxon>Pseudomonadati</taxon>
        <taxon>Pseudomonadota</taxon>
        <taxon>Alphaproteobacteria</taxon>
        <taxon>Sphingomonadales</taxon>
        <taxon>Sphingomonadaceae</taxon>
        <taxon>Sphingomonas</taxon>
    </lineage>
</organism>
<evidence type="ECO:0000313" key="2">
    <source>
        <dbReference type="Proteomes" id="UP001157117"/>
    </source>
</evidence>
<reference evidence="2" key="1">
    <citation type="journal article" date="2019" name="Int. J. Syst. Evol. Microbiol.">
        <title>The Global Catalogue of Microorganisms (GCM) 10K type strain sequencing project: providing services to taxonomists for standard genome sequencing and annotation.</title>
        <authorList>
            <consortium name="The Broad Institute Genomics Platform"/>
            <consortium name="The Broad Institute Genome Sequencing Center for Infectious Disease"/>
            <person name="Wu L."/>
            <person name="Ma J."/>
        </authorList>
    </citation>
    <scope>NUCLEOTIDE SEQUENCE [LARGE SCALE GENOMIC DNA]</scope>
    <source>
        <strain evidence="2">NBRC 109639</strain>
    </source>
</reference>
<proteinExistence type="predicted"/>